<evidence type="ECO:0000256" key="3">
    <source>
        <dbReference type="ARBA" id="ARBA00023143"/>
    </source>
</evidence>
<comment type="similarity">
    <text evidence="2 4">Belongs to the flagella basal body rod proteins family.</text>
</comment>
<evidence type="ECO:0000313" key="8">
    <source>
        <dbReference type="Proteomes" id="UP000249364"/>
    </source>
</evidence>
<organism evidence="7 8">
    <name type="scientific">Roseinatronobacter thiooxidans</name>
    <dbReference type="NCBI Taxonomy" id="121821"/>
    <lineage>
        <taxon>Bacteria</taxon>
        <taxon>Pseudomonadati</taxon>
        <taxon>Pseudomonadota</taxon>
        <taxon>Alphaproteobacteria</taxon>
        <taxon>Rhodobacterales</taxon>
        <taxon>Paracoccaceae</taxon>
        <taxon>Roseinatronobacter</taxon>
    </lineage>
</organism>
<dbReference type="GO" id="GO:0071978">
    <property type="term" value="P:bacterial-type flagellum-dependent swarming motility"/>
    <property type="evidence" value="ECO:0007669"/>
    <property type="project" value="TreeGrafter"/>
</dbReference>
<dbReference type="InterPro" id="IPR037925">
    <property type="entry name" value="FlgE/F/G-like"/>
</dbReference>
<evidence type="ECO:0000256" key="4">
    <source>
        <dbReference type="RuleBase" id="RU362116"/>
    </source>
</evidence>
<evidence type="ECO:0000259" key="6">
    <source>
        <dbReference type="Pfam" id="PF06429"/>
    </source>
</evidence>
<dbReference type="GO" id="GO:0005829">
    <property type="term" value="C:cytosol"/>
    <property type="evidence" value="ECO:0007669"/>
    <property type="project" value="TreeGrafter"/>
</dbReference>
<dbReference type="GO" id="GO:0009425">
    <property type="term" value="C:bacterial-type flagellum basal body"/>
    <property type="evidence" value="ECO:0007669"/>
    <property type="project" value="UniProtKB-SubCell"/>
</dbReference>
<dbReference type="Pfam" id="PF06429">
    <property type="entry name" value="Flg_bbr_C"/>
    <property type="match status" value="1"/>
</dbReference>
<dbReference type="InterPro" id="IPR001444">
    <property type="entry name" value="Flag_bb_rod_N"/>
</dbReference>
<comment type="subcellular location">
    <subcellularLocation>
        <location evidence="1 4">Bacterial flagellum basal body</location>
    </subcellularLocation>
</comment>
<feature type="domain" description="Flagellar basal-body/hook protein C-terminal" evidence="6">
    <location>
        <begin position="393"/>
        <end position="434"/>
    </location>
</feature>
<comment type="function">
    <text evidence="4">A flexible structure which links the flagellar filament to the drive apparatus in the basal body.</text>
</comment>
<evidence type="ECO:0000313" key="7">
    <source>
        <dbReference type="EMBL" id="PZX45825.1"/>
    </source>
</evidence>
<dbReference type="OrthoDB" id="8372879at2"/>
<name>A0A2W7R599_9RHOB</name>
<dbReference type="STRING" id="121821.GCA_001870675_00175"/>
<keyword evidence="8" id="KW-1185">Reference proteome</keyword>
<dbReference type="GO" id="GO:0009424">
    <property type="term" value="C:bacterial-type flagellum hook"/>
    <property type="evidence" value="ECO:0007669"/>
    <property type="project" value="TreeGrafter"/>
</dbReference>
<accession>A0A2W7R599</accession>
<keyword evidence="7" id="KW-0282">Flagellum</keyword>
<sequence>MSISSSMNAGVAGLRANATRLATISDNIANSATHGYRRAQTSFHSMVVGNGMAGQGSFAAGGVRTTTLRQVDQGGSLLGTQNATDIALSGRGFLPVTTELGAQLQDGSAPLLLATTGSFRQDANGFMRDSSGNTLLGWPANLDGTIPAHARDSTATLRPIRIEVNQQAFSETTRVNFGVNLPASATQATASGEPLRMSVEFFNSLGLAEMIDVELRPNIGPPENTWRMNLEHVPTGATLGNYDLVFDDTPGQGGTLAAVTDALGGGVGNYDPDAGTIRLDVGAQQIDFFIGRYAETGGLAQKGTSFSPAGIEQNGSGAGNLVGLMIDAKGNLDAVYDQGFRQTLYRIPIVDVPNPNGLTALNSQTFQVSRDSGSFFLWDAGDGPVGEFVGFSLQESATDVAAELTGLIQTQRAYSSNAKVIQTVDEIFQETTNIKR</sequence>
<dbReference type="PANTHER" id="PTHR30435">
    <property type="entry name" value="FLAGELLAR PROTEIN"/>
    <property type="match status" value="1"/>
</dbReference>
<dbReference type="Proteomes" id="UP000249364">
    <property type="component" value="Unassembled WGS sequence"/>
</dbReference>
<dbReference type="RefSeq" id="WP_071468057.1">
    <property type="nucleotide sequence ID" value="NZ_MEHT01000001.1"/>
</dbReference>
<gene>
    <name evidence="7" type="ORF">LY56_01386</name>
</gene>
<feature type="domain" description="Flagellar basal body rod protein N-terminal" evidence="5">
    <location>
        <begin position="7"/>
        <end position="37"/>
    </location>
</feature>
<evidence type="ECO:0000256" key="1">
    <source>
        <dbReference type="ARBA" id="ARBA00004117"/>
    </source>
</evidence>
<dbReference type="Pfam" id="PF00460">
    <property type="entry name" value="Flg_bb_rod"/>
    <property type="match status" value="1"/>
</dbReference>
<dbReference type="NCBIfam" id="TIGR03506">
    <property type="entry name" value="FlgEFG_subfam"/>
    <property type="match status" value="1"/>
</dbReference>
<keyword evidence="7" id="KW-0969">Cilium</keyword>
<dbReference type="SUPFAM" id="SSF117143">
    <property type="entry name" value="Flagellar hook protein flgE"/>
    <property type="match status" value="1"/>
</dbReference>
<dbReference type="PANTHER" id="PTHR30435:SF1">
    <property type="entry name" value="FLAGELLAR HOOK PROTEIN FLGE"/>
    <property type="match status" value="1"/>
</dbReference>
<dbReference type="InterPro" id="IPR010930">
    <property type="entry name" value="Flg_bb/hook_C_dom"/>
</dbReference>
<dbReference type="EMBL" id="QKZQ01000005">
    <property type="protein sequence ID" value="PZX45825.1"/>
    <property type="molecule type" value="Genomic_DNA"/>
</dbReference>
<reference evidence="7 8" key="1">
    <citation type="submission" date="2018-06" db="EMBL/GenBank/DDBJ databases">
        <title>Genomic Encyclopedia of Archaeal and Bacterial Type Strains, Phase II (KMG-II): from individual species to whole genera.</title>
        <authorList>
            <person name="Goeker M."/>
        </authorList>
    </citation>
    <scope>NUCLEOTIDE SEQUENCE [LARGE SCALE GENOMIC DNA]</scope>
    <source>
        <strain evidence="7 8">DSM 13087</strain>
    </source>
</reference>
<dbReference type="AlphaFoldDB" id="A0A2W7R599"/>
<dbReference type="InterPro" id="IPR020013">
    <property type="entry name" value="Flagellar_FlgE/F/G"/>
</dbReference>
<proteinExistence type="inferred from homology"/>
<comment type="caution">
    <text evidence="7">The sequence shown here is derived from an EMBL/GenBank/DDBJ whole genome shotgun (WGS) entry which is preliminary data.</text>
</comment>
<keyword evidence="7" id="KW-0966">Cell projection</keyword>
<evidence type="ECO:0000259" key="5">
    <source>
        <dbReference type="Pfam" id="PF00460"/>
    </source>
</evidence>
<evidence type="ECO:0000256" key="2">
    <source>
        <dbReference type="ARBA" id="ARBA00009677"/>
    </source>
</evidence>
<keyword evidence="3 4" id="KW-0975">Bacterial flagellum</keyword>
<protein>
    <recommendedName>
        <fullName evidence="4">Flagellar hook protein FlgE</fullName>
    </recommendedName>
</protein>